<proteinExistence type="predicted"/>
<dbReference type="RefSeq" id="WP_191689878.1">
    <property type="nucleotide sequence ID" value="NZ_JACSQR010000002.1"/>
</dbReference>
<protein>
    <submittedName>
        <fullName evidence="2">WG repeat-containing protein</fullName>
    </submittedName>
</protein>
<evidence type="ECO:0000256" key="1">
    <source>
        <dbReference type="SAM" id="SignalP"/>
    </source>
</evidence>
<evidence type="ECO:0000313" key="3">
    <source>
        <dbReference type="Proteomes" id="UP000606724"/>
    </source>
</evidence>
<feature type="signal peptide" evidence="1">
    <location>
        <begin position="1"/>
        <end position="24"/>
    </location>
</feature>
<dbReference type="EMBL" id="JACSQR010000002">
    <property type="protein sequence ID" value="MBD7946683.1"/>
    <property type="molecule type" value="Genomic_DNA"/>
</dbReference>
<reference evidence="2 3" key="1">
    <citation type="submission" date="2020-08" db="EMBL/GenBank/DDBJ databases">
        <title>A Genomic Blueprint of the Chicken Gut Microbiome.</title>
        <authorList>
            <person name="Gilroy R."/>
            <person name="Ravi A."/>
            <person name="Getino M."/>
            <person name="Pursley I."/>
            <person name="Horton D.L."/>
            <person name="Alikhan N.-F."/>
            <person name="Baker D."/>
            <person name="Gharbi K."/>
            <person name="Hall N."/>
            <person name="Watson M."/>
            <person name="Adriaenssens E.M."/>
            <person name="Foster-Nyarko E."/>
            <person name="Jarju S."/>
            <person name="Secka A."/>
            <person name="Antonio M."/>
            <person name="Oren A."/>
            <person name="Chaudhuri R."/>
            <person name="La Ragione R.M."/>
            <person name="Hildebrand F."/>
            <person name="Pallen M.J."/>
        </authorList>
    </citation>
    <scope>NUCLEOTIDE SEQUENCE [LARGE SCALE GENOMIC DNA]</scope>
    <source>
        <strain evidence="2 3">Sa4CVA2</strain>
    </source>
</reference>
<comment type="caution">
    <text evidence="2">The sequence shown here is derived from an EMBL/GenBank/DDBJ whole genome shotgun (WGS) entry which is preliminary data.</text>
</comment>
<feature type="chain" id="PRO_5047524462" evidence="1">
    <location>
        <begin position="25"/>
        <end position="355"/>
    </location>
</feature>
<organism evidence="2 3">
    <name type="scientific">Psychrobacter communis</name>
    <dbReference type="NCBI Taxonomy" id="2762238"/>
    <lineage>
        <taxon>Bacteria</taxon>
        <taxon>Pseudomonadati</taxon>
        <taxon>Pseudomonadota</taxon>
        <taxon>Gammaproteobacteria</taxon>
        <taxon>Moraxellales</taxon>
        <taxon>Moraxellaceae</taxon>
        <taxon>Psychrobacter</taxon>
    </lineage>
</organism>
<keyword evidence="1" id="KW-0732">Signal</keyword>
<keyword evidence="3" id="KW-1185">Reference proteome</keyword>
<dbReference type="Proteomes" id="UP000606724">
    <property type="component" value="Unassembled WGS sequence"/>
</dbReference>
<evidence type="ECO:0000313" key="2">
    <source>
        <dbReference type="EMBL" id="MBD7946683.1"/>
    </source>
</evidence>
<dbReference type="InterPro" id="IPR032774">
    <property type="entry name" value="WG_beta_rep"/>
</dbReference>
<dbReference type="Pfam" id="PF14903">
    <property type="entry name" value="WG_beta_rep"/>
    <property type="match status" value="2"/>
</dbReference>
<accession>A0ABR8RFW5</accession>
<sequence length="355" mass="39446">MHTLFKIIYINARLLVAFIFTITASTLSLTTAQATINCAGTLPSSYFERIENNTPFAGKLIEQADGSQQLQDPSGQIVMDNLSDAYIVMDSYVLAKQDGKYGVINAAGKIIVPFDYDAIQTEPDIATSFIVSVKPSDATTRQGIINRHGDWIFPLTAARIEHAHYDSDHDQDYFKMTSDQGRTGLLDDKGYWAIVPKYEAIHPLNACTGQLLYLQVSLNDETALIDQNNDVIIPFAAHQHIEAFNTSAKPPLFLRSTLIDGSTATGMSEDIQDEIVSAQIIDANGKLILASDAPIRKLLYHQLYTYRQAGKFGIINNKGSVILKPQFASYRDDGEKVWVEKDGKMRRLNTFITLN</sequence>
<name>A0ABR8RFW5_9GAMM</name>
<gene>
    <name evidence="2" type="ORF">H9653_01355</name>
</gene>